<dbReference type="InterPro" id="IPR002878">
    <property type="entry name" value="ChsH2_C"/>
</dbReference>
<evidence type="ECO:0000259" key="1">
    <source>
        <dbReference type="Pfam" id="PF01796"/>
    </source>
</evidence>
<gene>
    <name evidence="3" type="ORF">H0I76_03285</name>
</gene>
<comment type="caution">
    <text evidence="3">The sequence shown here is derived from an EMBL/GenBank/DDBJ whole genome shotgun (WGS) entry which is preliminary data.</text>
</comment>
<dbReference type="RefSeq" id="WP_200607033.1">
    <property type="nucleotide sequence ID" value="NZ_JAEHHL010000001.1"/>
</dbReference>
<reference evidence="3" key="1">
    <citation type="submission" date="2020-12" db="EMBL/GenBank/DDBJ databases">
        <title>Bacterial taxonomy.</title>
        <authorList>
            <person name="Pan X."/>
        </authorList>
    </citation>
    <scope>NUCLEOTIDE SEQUENCE</scope>
    <source>
        <strain evidence="3">M0105</strain>
    </source>
</reference>
<protein>
    <submittedName>
        <fullName evidence="3">OB-fold domain-containing protein</fullName>
    </submittedName>
</protein>
<dbReference type="InterPro" id="IPR012340">
    <property type="entry name" value="NA-bd_OB-fold"/>
</dbReference>
<dbReference type="InterPro" id="IPR022002">
    <property type="entry name" value="ChsH2_Znr"/>
</dbReference>
<proteinExistence type="predicted"/>
<evidence type="ECO:0000313" key="3">
    <source>
        <dbReference type="EMBL" id="MBK0398201.1"/>
    </source>
</evidence>
<dbReference type="Pfam" id="PF01796">
    <property type="entry name" value="OB_ChsH2_C"/>
    <property type="match status" value="1"/>
</dbReference>
<organism evidence="3 4">
    <name type="scientific">Thermohalobaculum xanthum</name>
    <dbReference type="NCBI Taxonomy" id="2753746"/>
    <lineage>
        <taxon>Bacteria</taxon>
        <taxon>Pseudomonadati</taxon>
        <taxon>Pseudomonadota</taxon>
        <taxon>Alphaproteobacteria</taxon>
        <taxon>Rhodobacterales</taxon>
        <taxon>Paracoccaceae</taxon>
        <taxon>Thermohalobaculum</taxon>
    </lineage>
</organism>
<feature type="domain" description="ChsH2 rubredoxin-like zinc ribbon" evidence="2">
    <location>
        <begin position="18"/>
        <end position="51"/>
    </location>
</feature>
<evidence type="ECO:0000259" key="2">
    <source>
        <dbReference type="Pfam" id="PF12172"/>
    </source>
</evidence>
<dbReference type="InterPro" id="IPR052513">
    <property type="entry name" value="Thioester_dehydratase-like"/>
</dbReference>
<dbReference type="EMBL" id="JAEHHL010000001">
    <property type="protein sequence ID" value="MBK0398201.1"/>
    <property type="molecule type" value="Genomic_DNA"/>
</dbReference>
<dbReference type="SUPFAM" id="SSF50249">
    <property type="entry name" value="Nucleic acid-binding proteins"/>
    <property type="match status" value="1"/>
</dbReference>
<dbReference type="PANTHER" id="PTHR34075:SF5">
    <property type="entry name" value="BLR3430 PROTEIN"/>
    <property type="match status" value="1"/>
</dbReference>
<feature type="domain" description="ChsH2 C-terminal OB-fold" evidence="1">
    <location>
        <begin position="55"/>
        <end position="110"/>
    </location>
</feature>
<name>A0A8J7M4D8_9RHOB</name>
<dbReference type="PANTHER" id="PTHR34075">
    <property type="entry name" value="BLR3430 PROTEIN"/>
    <property type="match status" value="1"/>
</dbReference>
<dbReference type="Gene3D" id="6.10.30.10">
    <property type="match status" value="1"/>
</dbReference>
<evidence type="ECO:0000313" key="4">
    <source>
        <dbReference type="Proteomes" id="UP000655420"/>
    </source>
</evidence>
<accession>A0A8J7M4D8</accession>
<dbReference type="Pfam" id="PF12172">
    <property type="entry name" value="zf-ChsH2"/>
    <property type="match status" value="1"/>
</dbReference>
<dbReference type="AlphaFoldDB" id="A0A8J7M4D8"/>
<dbReference type="Proteomes" id="UP000655420">
    <property type="component" value="Unassembled WGS sequence"/>
</dbReference>
<sequence>MITDSRFDGPGPDSRWQAALAEGRFLIQRCAPCGAAQFPPSLACRSCGAAAPAMVEASGRGTIYSTTTVRKRDGSHNVSIIDLAEGARMMSRVEGDPDRVRIGRPVAARIVTTEDGAPLVVFDIVGAAK</sequence>
<keyword evidence="4" id="KW-1185">Reference proteome</keyword>